<evidence type="ECO:0000313" key="3">
    <source>
        <dbReference type="EMBL" id="TDO51386.1"/>
    </source>
</evidence>
<dbReference type="SUPFAM" id="SSF49503">
    <property type="entry name" value="Cupredoxins"/>
    <property type="match status" value="1"/>
</dbReference>
<dbReference type="InterPro" id="IPR028096">
    <property type="entry name" value="EfeO_Cupredoxin"/>
</dbReference>
<keyword evidence="4" id="KW-1185">Reference proteome</keyword>
<gene>
    <name evidence="3" type="ORF">EV643_103123</name>
</gene>
<evidence type="ECO:0000313" key="4">
    <source>
        <dbReference type="Proteomes" id="UP000295388"/>
    </source>
</evidence>
<dbReference type="RefSeq" id="WP_238165436.1">
    <property type="nucleotide sequence ID" value="NZ_SNWQ01000003.1"/>
</dbReference>
<sequence>MGRSYALVYLDTVKGPSKIMRSTLRRGTALAILPTLGMLVLAGCGGDSGSGASPSTTPSNVPTATPTDLPTTPTVTPTGPKTNTPSNTADPSGEQADVTINVTVANGKVNPSGTSIKVQAGQTVLITAISDEADQLHIHGYDKELELQPGKTAQVKFTANMKGTFEIETHESGKLVAKLVVS</sequence>
<comment type="caution">
    <text evidence="3">The sequence shown here is derived from an EMBL/GenBank/DDBJ whole genome shotgun (WGS) entry which is preliminary data.</text>
</comment>
<dbReference type="Proteomes" id="UP000295388">
    <property type="component" value="Unassembled WGS sequence"/>
</dbReference>
<feature type="compositionally biased region" description="Low complexity" evidence="1">
    <location>
        <begin position="50"/>
        <end position="85"/>
    </location>
</feature>
<dbReference type="InterPro" id="IPR008972">
    <property type="entry name" value="Cupredoxin"/>
</dbReference>
<reference evidence="3 4" key="1">
    <citation type="submission" date="2019-03" db="EMBL/GenBank/DDBJ databases">
        <title>Genomic Encyclopedia of Type Strains, Phase III (KMG-III): the genomes of soil and plant-associated and newly described type strains.</title>
        <authorList>
            <person name="Whitman W."/>
        </authorList>
    </citation>
    <scope>NUCLEOTIDE SEQUENCE [LARGE SCALE GENOMIC DNA]</scope>
    <source>
        <strain evidence="3 4">VKM Ac-2527</strain>
    </source>
</reference>
<feature type="region of interest" description="Disordered" evidence="1">
    <location>
        <begin position="47"/>
        <end position="95"/>
    </location>
</feature>
<protein>
    <submittedName>
        <fullName evidence="3">Cupredoxin-like protein</fullName>
    </submittedName>
</protein>
<dbReference type="Pfam" id="PF13473">
    <property type="entry name" value="Cupredoxin_1"/>
    <property type="match status" value="1"/>
</dbReference>
<evidence type="ECO:0000256" key="1">
    <source>
        <dbReference type="SAM" id="MobiDB-lite"/>
    </source>
</evidence>
<dbReference type="AlphaFoldDB" id="A0A4R6KKW1"/>
<evidence type="ECO:0000259" key="2">
    <source>
        <dbReference type="Pfam" id="PF13473"/>
    </source>
</evidence>
<accession>A0A4R6KKW1</accession>
<name>A0A4R6KKW1_9ACTN</name>
<feature type="domain" description="EfeO-type cupredoxin-like" evidence="2">
    <location>
        <begin position="92"/>
        <end position="177"/>
    </location>
</feature>
<dbReference type="EMBL" id="SNWQ01000003">
    <property type="protein sequence ID" value="TDO51386.1"/>
    <property type="molecule type" value="Genomic_DNA"/>
</dbReference>
<organism evidence="3 4">
    <name type="scientific">Kribbella caucasensis</name>
    <dbReference type="NCBI Taxonomy" id="2512215"/>
    <lineage>
        <taxon>Bacteria</taxon>
        <taxon>Bacillati</taxon>
        <taxon>Actinomycetota</taxon>
        <taxon>Actinomycetes</taxon>
        <taxon>Propionibacteriales</taxon>
        <taxon>Kribbellaceae</taxon>
        <taxon>Kribbella</taxon>
    </lineage>
</organism>
<proteinExistence type="predicted"/>
<dbReference type="Gene3D" id="2.60.40.420">
    <property type="entry name" value="Cupredoxins - blue copper proteins"/>
    <property type="match status" value="1"/>
</dbReference>